<evidence type="ECO:0008006" key="5">
    <source>
        <dbReference type="Google" id="ProtNLM"/>
    </source>
</evidence>
<feature type="region of interest" description="Disordered" evidence="1">
    <location>
        <begin position="59"/>
        <end position="80"/>
    </location>
</feature>
<evidence type="ECO:0000256" key="2">
    <source>
        <dbReference type="SAM" id="SignalP"/>
    </source>
</evidence>
<keyword evidence="4" id="KW-1185">Reference proteome</keyword>
<reference evidence="3 4" key="1">
    <citation type="submission" date="2022-11" db="EMBL/GenBank/DDBJ databases">
        <title>Minimal conservation of predation-associated metabolite biosynthetic gene clusters underscores biosynthetic potential of Myxococcota including descriptions for ten novel species: Archangium lansinium sp. nov., Myxococcus landrumus sp. nov., Nannocystis bai.</title>
        <authorList>
            <person name="Ahearne A."/>
            <person name="Stevens C."/>
            <person name="Dowd S."/>
        </authorList>
    </citation>
    <scope>NUCLEOTIDE SEQUENCE [LARGE SCALE GENOMIC DNA]</scope>
    <source>
        <strain evidence="3 4">NCELM</strain>
    </source>
</reference>
<feature type="signal peptide" evidence="2">
    <location>
        <begin position="1"/>
        <end position="22"/>
    </location>
</feature>
<gene>
    <name evidence="3" type="ORF">POL58_11155</name>
</gene>
<sequence length="214" mass="22826">MRRHITVLAALAVLLAPSLARATCLLRCDVRLVFADCTTPEDGVWPADQSLGLIAVCGDEPQSSEGAPEPKNAGPDGCRSSAEATQIQLSRANDERTFAPQDGSFTEAGNCLGWPRFELDRPLFPGAYLITQPASREFRVSDAVSAETTKRVPVSPLSCFQCWGGGPPVDPRTLPLPPRAKDRAGCDVGGSGSAEALALCGLVLLLGQWRRRVR</sequence>
<protein>
    <recommendedName>
        <fullName evidence="5">MYXO-CTERM domain-containing protein</fullName>
    </recommendedName>
</protein>
<dbReference type="EMBL" id="JAQNDN010000004">
    <property type="protein sequence ID" value="MDC0668302.1"/>
    <property type="molecule type" value="Genomic_DNA"/>
</dbReference>
<evidence type="ECO:0000313" key="4">
    <source>
        <dbReference type="Proteomes" id="UP001217838"/>
    </source>
</evidence>
<accession>A0ABT5B5C1</accession>
<feature type="chain" id="PRO_5045800458" description="MYXO-CTERM domain-containing protein" evidence="2">
    <location>
        <begin position="23"/>
        <end position="214"/>
    </location>
</feature>
<evidence type="ECO:0000313" key="3">
    <source>
        <dbReference type="EMBL" id="MDC0668302.1"/>
    </source>
</evidence>
<proteinExistence type="predicted"/>
<organism evidence="3 4">
    <name type="scientific">Nannocystis radixulma</name>
    <dbReference type="NCBI Taxonomy" id="2995305"/>
    <lineage>
        <taxon>Bacteria</taxon>
        <taxon>Pseudomonadati</taxon>
        <taxon>Myxococcota</taxon>
        <taxon>Polyangia</taxon>
        <taxon>Nannocystales</taxon>
        <taxon>Nannocystaceae</taxon>
        <taxon>Nannocystis</taxon>
    </lineage>
</organism>
<dbReference type="RefSeq" id="WP_271997298.1">
    <property type="nucleotide sequence ID" value="NZ_JAQNDN010000004.1"/>
</dbReference>
<dbReference type="Proteomes" id="UP001217838">
    <property type="component" value="Unassembled WGS sequence"/>
</dbReference>
<comment type="caution">
    <text evidence="3">The sequence shown here is derived from an EMBL/GenBank/DDBJ whole genome shotgun (WGS) entry which is preliminary data.</text>
</comment>
<evidence type="ECO:0000256" key="1">
    <source>
        <dbReference type="SAM" id="MobiDB-lite"/>
    </source>
</evidence>
<name>A0ABT5B5C1_9BACT</name>
<keyword evidence="2" id="KW-0732">Signal</keyword>